<keyword evidence="2" id="KW-0238">DNA-binding</keyword>
<dbReference type="InterPro" id="IPR046335">
    <property type="entry name" value="LacI/GalR-like_sensor"/>
</dbReference>
<evidence type="ECO:0000256" key="3">
    <source>
        <dbReference type="ARBA" id="ARBA00023163"/>
    </source>
</evidence>
<dbReference type="InterPro" id="IPR001387">
    <property type="entry name" value="Cro/C1-type_HTH"/>
</dbReference>
<dbReference type="Proteomes" id="UP000236731">
    <property type="component" value="Unassembled WGS sequence"/>
</dbReference>
<proteinExistence type="predicted"/>
<dbReference type="CDD" id="cd01392">
    <property type="entry name" value="HTH_LacI"/>
    <property type="match status" value="1"/>
</dbReference>
<evidence type="ECO:0000313" key="6">
    <source>
        <dbReference type="EMBL" id="SEF73968.1"/>
    </source>
</evidence>
<sequence>MSITLKQLAQKLNLSVSTVSKALNDSHEISEDTKVKVQALAEELQYRPNLMAKSLKTGRSNTIGLVIPYITNPFQSQILEGAQQAALDRHYNLVFMQSREDAKMEEEALNALLQQQVGGIVISPSANSNERFLQAIHGKCPIILVDRIDFDIKTPKIGVNSEKGAFEATQHLIDAGRTEILVVTGKNLGINQKRLLGYKKALMANYLPNRPENVVYVEYGQTAEDLITNLTHLLDKRLKTYTEPIGILCTTDTLTIHTLGILAKLGVQVPDTVSLIGFANTEYADCMNPSLSTVFQPAVEMGYESVSRLIDLMEREGDMKEETVIMDPIIIPRNSTRTSPA</sequence>
<dbReference type="GO" id="GO:0000976">
    <property type="term" value="F:transcription cis-regulatory region binding"/>
    <property type="evidence" value="ECO:0007669"/>
    <property type="project" value="TreeGrafter"/>
</dbReference>
<dbReference type="CDD" id="cd06267">
    <property type="entry name" value="PBP1_LacI_sugar_binding-like"/>
    <property type="match status" value="1"/>
</dbReference>
<evidence type="ECO:0000259" key="4">
    <source>
        <dbReference type="PROSITE" id="PS50932"/>
    </source>
</evidence>
<dbReference type="RefSeq" id="WP_103905296.1">
    <property type="nucleotide sequence ID" value="NZ_CP049246.1"/>
</dbReference>
<protein>
    <submittedName>
        <fullName evidence="6">LacI family transcriptional regulator</fullName>
    </submittedName>
</protein>
<accession>A0A1H5UHL2</accession>
<dbReference type="PROSITE" id="PS50932">
    <property type="entry name" value="HTH_LACI_2"/>
    <property type="match status" value="1"/>
</dbReference>
<reference evidence="7" key="1">
    <citation type="submission" date="2016-10" db="EMBL/GenBank/DDBJ databases">
        <authorList>
            <person name="Varghese N."/>
            <person name="Submissions S."/>
        </authorList>
    </citation>
    <scope>NUCLEOTIDE SEQUENCE [LARGE SCALE GENOMIC DNA]</scope>
    <source>
        <strain evidence="7">DSM 22361</strain>
    </source>
</reference>
<dbReference type="SUPFAM" id="SSF47413">
    <property type="entry name" value="lambda repressor-like DNA-binding domains"/>
    <property type="match status" value="1"/>
</dbReference>
<dbReference type="InterPro" id="IPR010982">
    <property type="entry name" value="Lambda_DNA-bd_dom_sf"/>
</dbReference>
<keyword evidence="1" id="KW-0805">Transcription regulation</keyword>
<dbReference type="Gene3D" id="1.10.260.40">
    <property type="entry name" value="lambda repressor-like DNA-binding domains"/>
    <property type="match status" value="1"/>
</dbReference>
<keyword evidence="7" id="KW-1185">Reference proteome</keyword>
<dbReference type="InterPro" id="IPR000843">
    <property type="entry name" value="HTH_LacI"/>
</dbReference>
<feature type="domain" description="HTH cro/C1-type" evidence="5">
    <location>
        <begin position="3"/>
        <end position="33"/>
    </location>
</feature>
<dbReference type="Gene3D" id="3.40.50.2300">
    <property type="match status" value="2"/>
</dbReference>
<dbReference type="PROSITE" id="PS50943">
    <property type="entry name" value="HTH_CROC1"/>
    <property type="match status" value="1"/>
</dbReference>
<dbReference type="Pfam" id="PF00356">
    <property type="entry name" value="LacI"/>
    <property type="match status" value="1"/>
</dbReference>
<gene>
    <name evidence="6" type="ORF">SAMN05421877_102284</name>
</gene>
<feature type="domain" description="HTH lacI-type" evidence="4">
    <location>
        <begin position="3"/>
        <end position="57"/>
    </location>
</feature>
<dbReference type="PANTHER" id="PTHR30146">
    <property type="entry name" value="LACI-RELATED TRANSCRIPTIONAL REPRESSOR"/>
    <property type="match status" value="1"/>
</dbReference>
<dbReference type="SUPFAM" id="SSF53822">
    <property type="entry name" value="Periplasmic binding protein-like I"/>
    <property type="match status" value="1"/>
</dbReference>
<dbReference type="OrthoDB" id="9803256at2"/>
<dbReference type="EMBL" id="FNUT01000002">
    <property type="protein sequence ID" value="SEF73968.1"/>
    <property type="molecule type" value="Genomic_DNA"/>
</dbReference>
<evidence type="ECO:0000313" key="7">
    <source>
        <dbReference type="Proteomes" id="UP000236731"/>
    </source>
</evidence>
<dbReference type="InterPro" id="IPR028082">
    <property type="entry name" value="Peripla_BP_I"/>
</dbReference>
<evidence type="ECO:0000259" key="5">
    <source>
        <dbReference type="PROSITE" id="PS50943"/>
    </source>
</evidence>
<dbReference type="PANTHER" id="PTHR30146:SF109">
    <property type="entry name" value="HTH-TYPE TRANSCRIPTIONAL REGULATOR GALS"/>
    <property type="match status" value="1"/>
</dbReference>
<organism evidence="6 7">
    <name type="scientific">Sphingobacterium lactis</name>
    <dbReference type="NCBI Taxonomy" id="797291"/>
    <lineage>
        <taxon>Bacteria</taxon>
        <taxon>Pseudomonadati</taxon>
        <taxon>Bacteroidota</taxon>
        <taxon>Sphingobacteriia</taxon>
        <taxon>Sphingobacteriales</taxon>
        <taxon>Sphingobacteriaceae</taxon>
        <taxon>Sphingobacterium</taxon>
    </lineage>
</organism>
<dbReference type="SMART" id="SM00354">
    <property type="entry name" value="HTH_LACI"/>
    <property type="match status" value="1"/>
</dbReference>
<evidence type="ECO:0000256" key="1">
    <source>
        <dbReference type="ARBA" id="ARBA00023015"/>
    </source>
</evidence>
<keyword evidence="3" id="KW-0804">Transcription</keyword>
<dbReference type="AlphaFoldDB" id="A0A1H5UHL2"/>
<dbReference type="Pfam" id="PF13377">
    <property type="entry name" value="Peripla_BP_3"/>
    <property type="match status" value="1"/>
</dbReference>
<evidence type="ECO:0000256" key="2">
    <source>
        <dbReference type="ARBA" id="ARBA00023125"/>
    </source>
</evidence>
<name>A0A1H5UHL2_9SPHI</name>
<dbReference type="GO" id="GO:0003700">
    <property type="term" value="F:DNA-binding transcription factor activity"/>
    <property type="evidence" value="ECO:0007669"/>
    <property type="project" value="TreeGrafter"/>
</dbReference>